<accession>A0A8H3LJ26</accession>
<dbReference type="Proteomes" id="UP000615446">
    <property type="component" value="Unassembled WGS sequence"/>
</dbReference>
<evidence type="ECO:0000313" key="1">
    <source>
        <dbReference type="EMBL" id="GES87017.1"/>
    </source>
</evidence>
<sequence length="127" mass="14730">MKDVCKHTFVADTVQKVGVIHQYFTMSHASCQFLKDAIKILQIKGGELKSHTKTRWSTMWDCINSIVRLEFTFARVLLEHGNDIKNRVKDILYNRNFYENCRIITFILHPLKVIVGCLESSSVLQTI</sequence>
<reference evidence="1" key="1">
    <citation type="submission" date="2019-10" db="EMBL/GenBank/DDBJ databases">
        <title>Conservation and host-specific expression of non-tandemly repeated heterogenous ribosome RNA gene in arbuscular mycorrhizal fungi.</title>
        <authorList>
            <person name="Maeda T."/>
            <person name="Kobayashi Y."/>
            <person name="Nakagawa T."/>
            <person name="Ezawa T."/>
            <person name="Yamaguchi K."/>
            <person name="Bino T."/>
            <person name="Nishimoto Y."/>
            <person name="Shigenobu S."/>
            <person name="Kawaguchi M."/>
        </authorList>
    </citation>
    <scope>NUCLEOTIDE SEQUENCE</scope>
    <source>
        <strain evidence="1">HR1</strain>
    </source>
</reference>
<dbReference type="SUPFAM" id="SSF53098">
    <property type="entry name" value="Ribonuclease H-like"/>
    <property type="match status" value="1"/>
</dbReference>
<gene>
    <name evidence="1" type="ORF">RCL2_001404200</name>
</gene>
<name>A0A8H3LJ26_9GLOM</name>
<dbReference type="OrthoDB" id="2430123at2759"/>
<evidence type="ECO:0000313" key="2">
    <source>
        <dbReference type="Proteomes" id="UP000615446"/>
    </source>
</evidence>
<dbReference type="InterPro" id="IPR012337">
    <property type="entry name" value="RNaseH-like_sf"/>
</dbReference>
<dbReference type="EMBL" id="BLAL01000162">
    <property type="protein sequence ID" value="GES87017.1"/>
    <property type="molecule type" value="Genomic_DNA"/>
</dbReference>
<protein>
    <submittedName>
        <fullName evidence="1">Uncharacterized protein</fullName>
    </submittedName>
</protein>
<comment type="caution">
    <text evidence="1">The sequence shown here is derived from an EMBL/GenBank/DDBJ whole genome shotgun (WGS) entry which is preliminary data.</text>
</comment>
<proteinExistence type="predicted"/>
<dbReference type="AlphaFoldDB" id="A0A8H3LJ26"/>
<organism evidence="1 2">
    <name type="scientific">Rhizophagus clarus</name>
    <dbReference type="NCBI Taxonomy" id="94130"/>
    <lineage>
        <taxon>Eukaryota</taxon>
        <taxon>Fungi</taxon>
        <taxon>Fungi incertae sedis</taxon>
        <taxon>Mucoromycota</taxon>
        <taxon>Glomeromycotina</taxon>
        <taxon>Glomeromycetes</taxon>
        <taxon>Glomerales</taxon>
        <taxon>Glomeraceae</taxon>
        <taxon>Rhizophagus</taxon>
    </lineage>
</organism>